<dbReference type="Gene3D" id="1.10.1220.170">
    <property type="match status" value="1"/>
</dbReference>
<accession>A0A1F5JLJ3</accession>
<evidence type="ECO:0000313" key="3">
    <source>
        <dbReference type="EMBL" id="OGE29514.1"/>
    </source>
</evidence>
<dbReference type="AlphaFoldDB" id="A0A1F5JLJ3"/>
<protein>
    <recommendedName>
        <fullName evidence="2">Antitoxin</fullName>
    </recommendedName>
</protein>
<evidence type="ECO:0000256" key="2">
    <source>
        <dbReference type="RuleBase" id="RU362080"/>
    </source>
</evidence>
<reference evidence="3 4" key="1">
    <citation type="journal article" date="2016" name="Nat. Commun.">
        <title>Thousands of microbial genomes shed light on interconnected biogeochemical processes in an aquifer system.</title>
        <authorList>
            <person name="Anantharaman K."/>
            <person name="Brown C.T."/>
            <person name="Hug L.A."/>
            <person name="Sharon I."/>
            <person name="Castelle C.J."/>
            <person name="Probst A.J."/>
            <person name="Thomas B.C."/>
            <person name="Singh A."/>
            <person name="Wilkins M.J."/>
            <person name="Karaoz U."/>
            <person name="Brodie E.L."/>
            <person name="Williams K.H."/>
            <person name="Hubbard S.S."/>
            <person name="Banfield J.F."/>
        </authorList>
    </citation>
    <scope>NUCLEOTIDE SEQUENCE [LARGE SCALE GENOMIC DNA]</scope>
</reference>
<sequence length="99" mass="11261">MQTLSTADLIKKKFIGTDDLRKRLTEILNKLPEQGGEIIVTQHGRPQAILLDLESYLDLHETIEDLQRPGFIESIYKGLKEIDEGKGISHEQLKKHLGI</sequence>
<organism evidence="3 4">
    <name type="scientific">Candidatus Daviesbacteria bacterium RIFCSPHIGHO2_01_FULL_40_11</name>
    <dbReference type="NCBI Taxonomy" id="1797762"/>
    <lineage>
        <taxon>Bacteria</taxon>
        <taxon>Candidatus Daviesiibacteriota</taxon>
    </lineage>
</organism>
<dbReference type="EMBL" id="MFCP01000005">
    <property type="protein sequence ID" value="OGE29514.1"/>
    <property type="molecule type" value="Genomic_DNA"/>
</dbReference>
<comment type="similarity">
    <text evidence="1 2">Belongs to the phD/YefM antitoxin family.</text>
</comment>
<evidence type="ECO:0000256" key="1">
    <source>
        <dbReference type="ARBA" id="ARBA00009981"/>
    </source>
</evidence>
<dbReference type="Pfam" id="PF02604">
    <property type="entry name" value="PhdYeFM_antitox"/>
    <property type="match status" value="1"/>
</dbReference>
<proteinExistence type="inferred from homology"/>
<dbReference type="Proteomes" id="UP000177555">
    <property type="component" value="Unassembled WGS sequence"/>
</dbReference>
<dbReference type="PANTHER" id="PTHR33713">
    <property type="entry name" value="ANTITOXIN YAFN-RELATED"/>
    <property type="match status" value="1"/>
</dbReference>
<dbReference type="InterPro" id="IPR051405">
    <property type="entry name" value="phD/YefM_antitoxin"/>
</dbReference>
<name>A0A1F5JLJ3_9BACT</name>
<dbReference type="Gene3D" id="3.40.1620.10">
    <property type="entry name" value="YefM-like domain"/>
    <property type="match status" value="1"/>
</dbReference>
<dbReference type="SUPFAM" id="SSF143120">
    <property type="entry name" value="YefM-like"/>
    <property type="match status" value="1"/>
</dbReference>
<dbReference type="NCBIfam" id="TIGR01552">
    <property type="entry name" value="phd_fam"/>
    <property type="match status" value="1"/>
</dbReference>
<gene>
    <name evidence="3" type="ORF">A2867_00915</name>
</gene>
<dbReference type="PANTHER" id="PTHR33713:SF10">
    <property type="entry name" value="ANTITOXIN YAFN"/>
    <property type="match status" value="1"/>
</dbReference>
<evidence type="ECO:0000313" key="4">
    <source>
        <dbReference type="Proteomes" id="UP000177555"/>
    </source>
</evidence>
<comment type="function">
    <text evidence="2">Antitoxin component of a type II toxin-antitoxin (TA) system.</text>
</comment>
<dbReference type="InterPro" id="IPR036165">
    <property type="entry name" value="YefM-like_sf"/>
</dbReference>
<dbReference type="InterPro" id="IPR006442">
    <property type="entry name" value="Antitoxin_Phd/YefM"/>
</dbReference>
<comment type="caution">
    <text evidence="3">The sequence shown here is derived from an EMBL/GenBank/DDBJ whole genome shotgun (WGS) entry which is preliminary data.</text>
</comment>